<dbReference type="Proteomes" id="UP000015105">
    <property type="component" value="Chromosome 5D"/>
</dbReference>
<reference evidence="2" key="1">
    <citation type="journal article" date="2014" name="Science">
        <title>Ancient hybridizations among the ancestral genomes of bread wheat.</title>
        <authorList>
            <consortium name="International Wheat Genome Sequencing Consortium,"/>
            <person name="Marcussen T."/>
            <person name="Sandve S.R."/>
            <person name="Heier L."/>
            <person name="Spannagl M."/>
            <person name="Pfeifer M."/>
            <person name="Jakobsen K.S."/>
            <person name="Wulff B.B."/>
            <person name="Steuernagel B."/>
            <person name="Mayer K.F."/>
            <person name="Olsen O.A."/>
        </authorList>
    </citation>
    <scope>NUCLEOTIDE SEQUENCE [LARGE SCALE GENOMIC DNA]</scope>
    <source>
        <strain evidence="2">cv. AL8/78</strain>
    </source>
</reference>
<reference evidence="2" key="2">
    <citation type="journal article" date="2017" name="Nat. Plants">
        <title>The Aegilops tauschii genome reveals multiple impacts of transposons.</title>
        <authorList>
            <person name="Zhao G."/>
            <person name="Zou C."/>
            <person name="Li K."/>
            <person name="Wang K."/>
            <person name="Li T."/>
            <person name="Gao L."/>
            <person name="Zhang X."/>
            <person name="Wang H."/>
            <person name="Yang Z."/>
            <person name="Liu X."/>
            <person name="Jiang W."/>
            <person name="Mao L."/>
            <person name="Kong X."/>
            <person name="Jiao Y."/>
            <person name="Jia J."/>
        </authorList>
    </citation>
    <scope>NUCLEOTIDE SEQUENCE [LARGE SCALE GENOMIC DNA]</scope>
    <source>
        <strain evidence="2">cv. AL8/78</strain>
    </source>
</reference>
<proteinExistence type="predicted"/>
<evidence type="ECO:0000313" key="2">
    <source>
        <dbReference type="Proteomes" id="UP000015105"/>
    </source>
</evidence>
<evidence type="ECO:0000313" key="1">
    <source>
        <dbReference type="EnsemblPlants" id="AET5Gv20053200.1"/>
    </source>
</evidence>
<name>A0A453JII6_AEGTS</name>
<reference evidence="1" key="5">
    <citation type="journal article" date="2021" name="G3 (Bethesda)">
        <title>Aegilops tauschii genome assembly Aet v5.0 features greater sequence contiguity and improved annotation.</title>
        <authorList>
            <person name="Wang L."/>
            <person name="Zhu T."/>
            <person name="Rodriguez J.C."/>
            <person name="Deal K.R."/>
            <person name="Dubcovsky J."/>
            <person name="McGuire P.E."/>
            <person name="Lux T."/>
            <person name="Spannagl M."/>
            <person name="Mayer K.F.X."/>
            <person name="Baldrich P."/>
            <person name="Meyers B.C."/>
            <person name="Huo N."/>
            <person name="Gu Y.Q."/>
            <person name="Zhou H."/>
            <person name="Devos K.M."/>
            <person name="Bennetzen J.L."/>
            <person name="Unver T."/>
            <person name="Budak H."/>
            <person name="Gulick P.J."/>
            <person name="Galiba G."/>
            <person name="Kalapos B."/>
            <person name="Nelson D.R."/>
            <person name="Li P."/>
            <person name="You F.M."/>
            <person name="Luo M.C."/>
            <person name="Dvorak J."/>
        </authorList>
    </citation>
    <scope>NUCLEOTIDE SEQUENCE [LARGE SCALE GENOMIC DNA]</scope>
    <source>
        <strain evidence="1">cv. AL8/78</strain>
    </source>
</reference>
<accession>A0A453JII6</accession>
<sequence>MSTTGRERYSVIRIFMGLRGRTGHRATCRALPATGPYLRLNRFQGWQALN</sequence>
<reference evidence="1" key="3">
    <citation type="journal article" date="2017" name="Nature">
        <title>Genome sequence of the progenitor of the wheat D genome Aegilops tauschii.</title>
        <authorList>
            <person name="Luo M.C."/>
            <person name="Gu Y.Q."/>
            <person name="Puiu D."/>
            <person name="Wang H."/>
            <person name="Twardziok S.O."/>
            <person name="Deal K.R."/>
            <person name="Huo N."/>
            <person name="Zhu T."/>
            <person name="Wang L."/>
            <person name="Wang Y."/>
            <person name="McGuire P.E."/>
            <person name="Liu S."/>
            <person name="Long H."/>
            <person name="Ramasamy R.K."/>
            <person name="Rodriguez J.C."/>
            <person name="Van S.L."/>
            <person name="Yuan L."/>
            <person name="Wang Z."/>
            <person name="Xia Z."/>
            <person name="Xiao L."/>
            <person name="Anderson O.D."/>
            <person name="Ouyang S."/>
            <person name="Liang Y."/>
            <person name="Zimin A.V."/>
            <person name="Pertea G."/>
            <person name="Qi P."/>
            <person name="Bennetzen J.L."/>
            <person name="Dai X."/>
            <person name="Dawson M.W."/>
            <person name="Muller H.G."/>
            <person name="Kugler K."/>
            <person name="Rivarola-Duarte L."/>
            <person name="Spannagl M."/>
            <person name="Mayer K.F.X."/>
            <person name="Lu F.H."/>
            <person name="Bevan M.W."/>
            <person name="Leroy P."/>
            <person name="Li P."/>
            <person name="You F.M."/>
            <person name="Sun Q."/>
            <person name="Liu Z."/>
            <person name="Lyons E."/>
            <person name="Wicker T."/>
            <person name="Salzberg S.L."/>
            <person name="Devos K.M."/>
            <person name="Dvorak J."/>
        </authorList>
    </citation>
    <scope>NUCLEOTIDE SEQUENCE [LARGE SCALE GENOMIC DNA]</scope>
    <source>
        <strain evidence="1">cv. AL8/78</strain>
    </source>
</reference>
<keyword evidence="2" id="KW-1185">Reference proteome</keyword>
<dbReference type="STRING" id="200361.A0A453JII6"/>
<reference evidence="1" key="4">
    <citation type="submission" date="2019-03" db="UniProtKB">
        <authorList>
            <consortium name="EnsemblPlants"/>
        </authorList>
    </citation>
    <scope>IDENTIFICATION</scope>
</reference>
<dbReference type="Gramene" id="AET5Gv20053200.1">
    <property type="protein sequence ID" value="AET5Gv20053200.1"/>
    <property type="gene ID" value="AET5Gv20053200"/>
</dbReference>
<protein>
    <submittedName>
        <fullName evidence="1">Uncharacterized protein</fullName>
    </submittedName>
</protein>
<organism evidence="1 2">
    <name type="scientific">Aegilops tauschii subsp. strangulata</name>
    <name type="common">Goatgrass</name>
    <dbReference type="NCBI Taxonomy" id="200361"/>
    <lineage>
        <taxon>Eukaryota</taxon>
        <taxon>Viridiplantae</taxon>
        <taxon>Streptophyta</taxon>
        <taxon>Embryophyta</taxon>
        <taxon>Tracheophyta</taxon>
        <taxon>Spermatophyta</taxon>
        <taxon>Magnoliopsida</taxon>
        <taxon>Liliopsida</taxon>
        <taxon>Poales</taxon>
        <taxon>Poaceae</taxon>
        <taxon>BOP clade</taxon>
        <taxon>Pooideae</taxon>
        <taxon>Triticodae</taxon>
        <taxon>Triticeae</taxon>
        <taxon>Triticinae</taxon>
        <taxon>Aegilops</taxon>
    </lineage>
</organism>
<dbReference type="EnsemblPlants" id="AET5Gv20053200.1">
    <property type="protein sequence ID" value="AET5Gv20053200.1"/>
    <property type="gene ID" value="AET5Gv20053200"/>
</dbReference>
<dbReference type="AlphaFoldDB" id="A0A453JII6"/>